<evidence type="ECO:0000313" key="2">
    <source>
        <dbReference type="EMBL" id="BCI61122.1"/>
    </source>
</evidence>
<evidence type="ECO:0000313" key="3">
    <source>
        <dbReference type="Proteomes" id="UP000593890"/>
    </source>
</evidence>
<keyword evidence="3" id="KW-1185">Reference proteome</keyword>
<dbReference type="KEGG" id="sman:C12CBH8_17610"/>
<dbReference type="Proteomes" id="UP000593890">
    <property type="component" value="Chromosome"/>
</dbReference>
<dbReference type="Pfam" id="PF00480">
    <property type="entry name" value="ROK"/>
    <property type="match status" value="1"/>
</dbReference>
<accession>A0A7I8D5V7</accession>
<protein>
    <submittedName>
        <fullName evidence="2">Glucokinase</fullName>
    </submittedName>
</protein>
<dbReference type="Gene3D" id="3.30.420.40">
    <property type="match status" value="2"/>
</dbReference>
<dbReference type="RefSeq" id="WP_090264609.1">
    <property type="nucleotide sequence ID" value="NZ_AP023321.1"/>
</dbReference>
<dbReference type="InterPro" id="IPR000600">
    <property type="entry name" value="ROK"/>
</dbReference>
<sequence>MKRVGVDIGGTQLRCAIFDQDGNILEKFKIRNDRSLSAKENLDRLIAFINQRNEEFQFHTIGIGCPGPLNLRLGKILNPPNLNEDWCNLEIVKYFEEKTGIKTFLNGDGKLAGLAEATLGAGKGYESVFYITISTGVGGAYIYRGEIMTGANAMAGEVYNLMVCDDPYHRKNALPGSTNENCSGSALERMALERYGHPVSCKDLFQLYYQGDPIAVELVEQKFILGMARAIGNISCIVDPDIFVLGGSIANKEPIVFDKLCEKAKEFVPFPQFLRIRHAQFEDDAGLIGAALLEN</sequence>
<dbReference type="PANTHER" id="PTHR18964">
    <property type="entry name" value="ROK (REPRESSOR, ORF, KINASE) FAMILY"/>
    <property type="match status" value="1"/>
</dbReference>
<reference evidence="3" key="1">
    <citation type="submission" date="2020-07" db="EMBL/GenBank/DDBJ databases">
        <title>Complete genome sequencing of Clostridia bacterium strain 12CBH8.</title>
        <authorList>
            <person name="Sakamoto M."/>
            <person name="Murakami T."/>
            <person name="Mori H."/>
        </authorList>
    </citation>
    <scope>NUCLEOTIDE SEQUENCE [LARGE SCALE GENOMIC DNA]</scope>
    <source>
        <strain evidence="3">12CBH8</strain>
    </source>
</reference>
<dbReference type="EMBL" id="AP023321">
    <property type="protein sequence ID" value="BCI61122.1"/>
    <property type="molecule type" value="Genomic_DNA"/>
</dbReference>
<dbReference type="SUPFAM" id="SSF53067">
    <property type="entry name" value="Actin-like ATPase domain"/>
    <property type="match status" value="1"/>
</dbReference>
<dbReference type="GO" id="GO:0016301">
    <property type="term" value="F:kinase activity"/>
    <property type="evidence" value="ECO:0007669"/>
    <property type="project" value="UniProtKB-KW"/>
</dbReference>
<name>A0A7I8D5V7_9FIRM</name>
<dbReference type="AlphaFoldDB" id="A0A7I8D5V7"/>
<keyword evidence="2" id="KW-0418">Kinase</keyword>
<proteinExistence type="inferred from homology"/>
<organism evidence="2 3">
    <name type="scientific">Solibaculum mannosilyticum</name>
    <dbReference type="NCBI Taxonomy" id="2780922"/>
    <lineage>
        <taxon>Bacteria</taxon>
        <taxon>Bacillati</taxon>
        <taxon>Bacillota</taxon>
        <taxon>Clostridia</taxon>
        <taxon>Eubacteriales</taxon>
        <taxon>Oscillospiraceae</taxon>
        <taxon>Solibaculum</taxon>
    </lineage>
</organism>
<dbReference type="InterPro" id="IPR043129">
    <property type="entry name" value="ATPase_NBD"/>
</dbReference>
<comment type="similarity">
    <text evidence="1">Belongs to the ROK (NagC/XylR) family.</text>
</comment>
<evidence type="ECO:0000256" key="1">
    <source>
        <dbReference type="ARBA" id="ARBA00006479"/>
    </source>
</evidence>
<gene>
    <name evidence="2" type="ORF">C12CBH8_17610</name>
</gene>
<keyword evidence="2" id="KW-0808">Transferase</keyword>
<dbReference type="PANTHER" id="PTHR18964:SF149">
    <property type="entry name" value="BIFUNCTIONAL UDP-N-ACETYLGLUCOSAMINE 2-EPIMERASE_N-ACETYLMANNOSAMINE KINASE"/>
    <property type="match status" value="1"/>
</dbReference>